<keyword evidence="3" id="KW-0521">NADP</keyword>
<keyword evidence="5" id="KW-0520">NAD</keyword>
<evidence type="ECO:0000313" key="9">
    <source>
        <dbReference type="Proteomes" id="UP000381378"/>
    </source>
</evidence>
<evidence type="ECO:0000256" key="4">
    <source>
        <dbReference type="ARBA" id="ARBA00022967"/>
    </source>
</evidence>
<dbReference type="EMBL" id="CABVJF010000017">
    <property type="protein sequence ID" value="VVQ15802.1"/>
    <property type="molecule type" value="Genomic_DNA"/>
</dbReference>
<name>A0A5E7UW71_PSEFL</name>
<dbReference type="GO" id="GO:0008750">
    <property type="term" value="F:proton-translocating NAD(P)+ transhydrogenase activity"/>
    <property type="evidence" value="ECO:0007669"/>
    <property type="project" value="UniProtKB-EC"/>
</dbReference>
<dbReference type="SMART" id="SM01003">
    <property type="entry name" value="AlaDh_PNT_N"/>
    <property type="match status" value="1"/>
</dbReference>
<proteinExistence type="predicted"/>
<dbReference type="Gene3D" id="3.40.50.720">
    <property type="entry name" value="NAD(P)-binding Rossmann-like Domain"/>
    <property type="match status" value="1"/>
</dbReference>
<evidence type="ECO:0000256" key="1">
    <source>
        <dbReference type="ARBA" id="ARBA00003943"/>
    </source>
</evidence>
<dbReference type="Pfam" id="PF05222">
    <property type="entry name" value="AlaDh_PNT_N"/>
    <property type="match status" value="1"/>
</dbReference>
<dbReference type="AlphaFoldDB" id="A0A5E7UW71"/>
<evidence type="ECO:0000256" key="3">
    <source>
        <dbReference type="ARBA" id="ARBA00022857"/>
    </source>
</evidence>
<protein>
    <recommendedName>
        <fullName evidence="2">proton-translocating NAD(P)(+) transhydrogenase</fullName>
        <ecNumber evidence="2">7.1.1.1</ecNumber>
    </recommendedName>
</protein>
<dbReference type="SUPFAM" id="SSF52283">
    <property type="entry name" value="Formate/glycerate dehydrogenase catalytic domain-like"/>
    <property type="match status" value="1"/>
</dbReference>
<dbReference type="Proteomes" id="UP000381378">
    <property type="component" value="Unassembled WGS sequence"/>
</dbReference>
<comment type="function">
    <text evidence="1">The transhydrogenation between NADH and NADP is coupled to respiration and ATP hydrolysis and functions as a proton pump across the membrane.</text>
</comment>
<dbReference type="GO" id="GO:0006740">
    <property type="term" value="P:NADPH regeneration"/>
    <property type="evidence" value="ECO:0007669"/>
    <property type="project" value="TreeGrafter"/>
</dbReference>
<reference evidence="8 9" key="1">
    <citation type="submission" date="2019-09" db="EMBL/GenBank/DDBJ databases">
        <authorList>
            <person name="Chandra G."/>
            <person name="Truman W A."/>
        </authorList>
    </citation>
    <scope>NUCLEOTIDE SEQUENCE [LARGE SCALE GENOMIC DNA]</scope>
    <source>
        <strain evidence="8">PS928</strain>
    </source>
</reference>
<dbReference type="GO" id="GO:0050661">
    <property type="term" value="F:NADP binding"/>
    <property type="evidence" value="ECO:0007669"/>
    <property type="project" value="TreeGrafter"/>
</dbReference>
<gene>
    <name evidence="8" type="ORF">PS928_04308</name>
</gene>
<keyword evidence="4" id="KW-1278">Translocase</keyword>
<comment type="catalytic activity">
    <reaction evidence="6">
        <text>NAD(+) + NADPH + H(+)(in) = NADH + NADP(+) + H(+)(out)</text>
        <dbReference type="Rhea" id="RHEA:47992"/>
        <dbReference type="ChEBI" id="CHEBI:15378"/>
        <dbReference type="ChEBI" id="CHEBI:57540"/>
        <dbReference type="ChEBI" id="CHEBI:57783"/>
        <dbReference type="ChEBI" id="CHEBI:57945"/>
        <dbReference type="ChEBI" id="CHEBI:58349"/>
        <dbReference type="EC" id="7.1.1.1"/>
    </reaction>
</comment>
<evidence type="ECO:0000313" key="8">
    <source>
        <dbReference type="EMBL" id="VVQ15802.1"/>
    </source>
</evidence>
<evidence type="ECO:0000259" key="7">
    <source>
        <dbReference type="SMART" id="SM01003"/>
    </source>
</evidence>
<feature type="domain" description="Alanine dehydrogenase/pyridine nucleotide transhydrogenase N-terminal" evidence="7">
    <location>
        <begin position="1"/>
        <end position="87"/>
    </location>
</feature>
<accession>A0A5E7UW71</accession>
<dbReference type="PANTHER" id="PTHR10160:SF19">
    <property type="entry name" value="PROTON-TRANSLOCATING NAD(P)(+) TRANSHYDROGENASE"/>
    <property type="match status" value="1"/>
</dbReference>
<sequence>MQSGAGVSASIPDSAYEAVGASIGNEAAAFGADLVLKVLAPTDAELAHMKTGAVLVGMLNPFSNKTIARLNGRGMIGMAIAVLTTLA</sequence>
<evidence type="ECO:0000256" key="5">
    <source>
        <dbReference type="ARBA" id="ARBA00023027"/>
    </source>
</evidence>
<dbReference type="GO" id="GO:0005886">
    <property type="term" value="C:plasma membrane"/>
    <property type="evidence" value="ECO:0007669"/>
    <property type="project" value="TreeGrafter"/>
</dbReference>
<organism evidence="8 9">
    <name type="scientific">Pseudomonas fluorescens</name>
    <dbReference type="NCBI Taxonomy" id="294"/>
    <lineage>
        <taxon>Bacteria</taxon>
        <taxon>Pseudomonadati</taxon>
        <taxon>Pseudomonadota</taxon>
        <taxon>Gammaproteobacteria</taxon>
        <taxon>Pseudomonadales</taxon>
        <taxon>Pseudomonadaceae</taxon>
        <taxon>Pseudomonas</taxon>
    </lineage>
</organism>
<dbReference type="EC" id="7.1.1.1" evidence="2"/>
<evidence type="ECO:0000256" key="2">
    <source>
        <dbReference type="ARBA" id="ARBA00012943"/>
    </source>
</evidence>
<evidence type="ECO:0000256" key="6">
    <source>
        <dbReference type="ARBA" id="ARBA00048202"/>
    </source>
</evidence>
<dbReference type="InterPro" id="IPR007886">
    <property type="entry name" value="AlaDH/PNT_N"/>
</dbReference>
<dbReference type="PANTHER" id="PTHR10160">
    <property type="entry name" value="NAD(P) TRANSHYDROGENASE"/>
    <property type="match status" value="1"/>
</dbReference>